<dbReference type="HOGENOM" id="CLU_688226_0_0_9"/>
<dbReference type="EMBL" id="LN483074">
    <property type="protein sequence ID" value="CEA01240.1"/>
    <property type="molecule type" value="Genomic_DNA"/>
</dbReference>
<gene>
    <name evidence="1" type="ORF">BN1050_00837</name>
</gene>
<organism evidence="1">
    <name type="scientific">Metalysinibacillus saudimassiliensis</name>
    <dbReference type="NCBI Taxonomy" id="1461583"/>
    <lineage>
        <taxon>Bacteria</taxon>
        <taxon>Bacillati</taxon>
        <taxon>Bacillota</taxon>
        <taxon>Bacilli</taxon>
        <taxon>Bacillales</taxon>
        <taxon>Caryophanaceae</taxon>
        <taxon>Metalysinibacillus</taxon>
    </lineage>
</organism>
<protein>
    <submittedName>
        <fullName evidence="1">Uncharacterized protein</fullName>
    </submittedName>
</protein>
<sequence>MWHLTYEDYLRQQYANALTLPEDWETLYTYYRNDGVNPDRIHTKELEAAKLPLLKVLPQRFIPYVEDGTLNRPTLPKDVRDDFIQWQAEETARFEEKLGLSMIDFTNIQDQLEPNFAEVIEGGLHDAIITQIVDDHIFINTEGGFTAKAFVILHVDGAISQQGELHAGDTILYEEVHLTAQGVTLRMITENGQCTLHAKQIAADFYYRPMPYHELIANEVLPDVTAKQFIEALDSNLDYTVLANRYALPITSFVIQGAELAQFSGGIIFKENNAIIARIHNEDHVIAQSEIDWLSQIFTTTYVDPYAIFSEPLPAEELETALASTDLALIVRAWNTLYENPAGHEALINRALIALAKDVDNENNVMLDVYVAHFDTLGIITNDTKIALANYL</sequence>
<dbReference type="AlphaFoldDB" id="A0A078M4L2"/>
<name>A0A078M4L2_9BACL</name>
<reference evidence="1" key="1">
    <citation type="submission" date="2014-07" db="EMBL/GenBank/DDBJ databases">
        <authorList>
            <person name="Urmite Genomes Urmite Genomes"/>
        </authorList>
    </citation>
    <scope>NUCLEOTIDE SEQUENCE</scope>
    <source>
        <strain evidence="1">13S34_air</strain>
    </source>
</reference>
<dbReference type="Pfam" id="PF13315">
    <property type="entry name" value="DUF4085"/>
    <property type="match status" value="1"/>
</dbReference>
<accession>A0A078M4L2</accession>
<dbReference type="InterPro" id="IPR025144">
    <property type="entry name" value="DUF4085"/>
</dbReference>
<dbReference type="PATRIC" id="fig|1461583.4.peg.800"/>
<evidence type="ECO:0000313" key="1">
    <source>
        <dbReference type="EMBL" id="CEA01240.1"/>
    </source>
</evidence>
<proteinExistence type="predicted"/>